<feature type="non-terminal residue" evidence="1">
    <location>
        <position position="1"/>
    </location>
</feature>
<evidence type="ECO:0000313" key="2">
    <source>
        <dbReference type="Proteomes" id="UP001153678"/>
    </source>
</evidence>
<dbReference type="AlphaFoldDB" id="A0A9W4T6F5"/>
<dbReference type="Proteomes" id="UP001153678">
    <property type="component" value="Unassembled WGS sequence"/>
</dbReference>
<protein>
    <submittedName>
        <fullName evidence="1">18508_t:CDS:1</fullName>
    </submittedName>
</protein>
<sequence length="48" mass="5761">PDSITQTYREETPIPEAFNQVEDIHFEECSVERDLERPHKNQSLMSKW</sequence>
<name>A0A9W4T6F5_9GLOM</name>
<evidence type="ECO:0000313" key="1">
    <source>
        <dbReference type="EMBL" id="CAI2194813.1"/>
    </source>
</evidence>
<reference evidence="1" key="1">
    <citation type="submission" date="2022-08" db="EMBL/GenBank/DDBJ databases">
        <authorList>
            <person name="Kallberg Y."/>
            <person name="Tangrot J."/>
            <person name="Rosling A."/>
        </authorList>
    </citation>
    <scope>NUCLEOTIDE SEQUENCE</scope>
    <source>
        <strain evidence="1">Wild A</strain>
    </source>
</reference>
<keyword evidence="2" id="KW-1185">Reference proteome</keyword>
<gene>
    <name evidence="1" type="ORF">FWILDA_LOCUS16763</name>
</gene>
<accession>A0A9W4T6F5</accession>
<comment type="caution">
    <text evidence="1">The sequence shown here is derived from an EMBL/GenBank/DDBJ whole genome shotgun (WGS) entry which is preliminary data.</text>
</comment>
<feature type="non-terminal residue" evidence="1">
    <location>
        <position position="48"/>
    </location>
</feature>
<proteinExistence type="predicted"/>
<dbReference type="EMBL" id="CAMKVN010011472">
    <property type="protein sequence ID" value="CAI2194813.1"/>
    <property type="molecule type" value="Genomic_DNA"/>
</dbReference>
<organism evidence="1 2">
    <name type="scientific">Funneliformis geosporum</name>
    <dbReference type="NCBI Taxonomy" id="1117311"/>
    <lineage>
        <taxon>Eukaryota</taxon>
        <taxon>Fungi</taxon>
        <taxon>Fungi incertae sedis</taxon>
        <taxon>Mucoromycota</taxon>
        <taxon>Glomeromycotina</taxon>
        <taxon>Glomeromycetes</taxon>
        <taxon>Glomerales</taxon>
        <taxon>Glomeraceae</taxon>
        <taxon>Funneliformis</taxon>
    </lineage>
</organism>
<dbReference type="OrthoDB" id="2409758at2759"/>